<gene>
    <name evidence="1" type="ORF">GB928_027730</name>
</gene>
<dbReference type="Proteomes" id="UP001177080">
    <property type="component" value="Unassembled WGS sequence"/>
</dbReference>
<sequence length="206" mass="22482">MKNVNTNHSLIIINYPPVVRGLVLAVGVASASTAYAERQRIAAPETGLTTPWYKPAEVAASGHHISLLDMVTELKKGGFPVASIAQFAGVERKTVYSWLDGSATPHPDREERVAAVFPVLKERFDGDFVLMYRVLRAKDRDGNSLESLFQAPKIDVEAVKRQLAVLDTSINTIKAAEARKKAKPVKEMAGRNAAIDESPVAVFEDI</sequence>
<comment type="caution">
    <text evidence="1">The sequence shown here is derived from an EMBL/GenBank/DDBJ whole genome shotgun (WGS) entry which is preliminary data.</text>
</comment>
<accession>A0ABT8XML1</accession>
<proteinExistence type="predicted"/>
<dbReference type="RefSeq" id="WP_244764100.1">
    <property type="nucleotide sequence ID" value="NZ_JALJCJ010000012.1"/>
</dbReference>
<protein>
    <recommendedName>
        <fullName evidence="3">Helix-turn-helix protein</fullName>
    </recommendedName>
</protein>
<evidence type="ECO:0000313" key="2">
    <source>
        <dbReference type="Proteomes" id="UP001177080"/>
    </source>
</evidence>
<dbReference type="EMBL" id="WHSC02000019">
    <property type="protein sequence ID" value="MDO6124979.1"/>
    <property type="molecule type" value="Genomic_DNA"/>
</dbReference>
<evidence type="ECO:0000313" key="1">
    <source>
        <dbReference type="EMBL" id="MDO6124979.1"/>
    </source>
</evidence>
<reference evidence="1" key="1">
    <citation type="submission" date="2022-04" db="EMBL/GenBank/DDBJ databases">
        <title>Shinella lacus sp. nov., a novel member of the genus Shinella from water.</title>
        <authorList>
            <person name="Deng Y."/>
        </authorList>
    </citation>
    <scope>NUCLEOTIDE SEQUENCE</scope>
    <source>
        <strain evidence="1">JCM 31239</strain>
    </source>
</reference>
<name>A0ABT8XML1_9HYPH</name>
<organism evidence="1 2">
    <name type="scientific">Shinella curvata</name>
    <dbReference type="NCBI Taxonomy" id="1817964"/>
    <lineage>
        <taxon>Bacteria</taxon>
        <taxon>Pseudomonadati</taxon>
        <taxon>Pseudomonadota</taxon>
        <taxon>Alphaproteobacteria</taxon>
        <taxon>Hyphomicrobiales</taxon>
        <taxon>Rhizobiaceae</taxon>
        <taxon>Shinella</taxon>
    </lineage>
</organism>
<keyword evidence="2" id="KW-1185">Reference proteome</keyword>
<evidence type="ECO:0008006" key="3">
    <source>
        <dbReference type="Google" id="ProtNLM"/>
    </source>
</evidence>